<proteinExistence type="predicted"/>
<dbReference type="AlphaFoldDB" id="A0A8A2VBW0"/>
<dbReference type="Proteomes" id="UP000663203">
    <property type="component" value="Chromosome"/>
</dbReference>
<dbReference type="GeneID" id="63187827"/>
<accession>A0A8A2VBW0</accession>
<sequence length="101" mass="11547">MADIQDDVFDALSNEQRRQLLFTLVEYEESIDIDSPPDGFDGGQGAIVERYHVHLPKLADYGFIEWDPQTNVVEEGPRFETIRSVLRLLLENRETLPATLA</sequence>
<evidence type="ECO:0000313" key="1">
    <source>
        <dbReference type="EMBL" id="QSW97934.1"/>
    </source>
</evidence>
<dbReference type="EMBL" id="CP071462">
    <property type="protein sequence ID" value="QSW97934.1"/>
    <property type="molecule type" value="Genomic_DNA"/>
</dbReference>
<evidence type="ECO:0000313" key="2">
    <source>
        <dbReference type="Proteomes" id="UP000663203"/>
    </source>
</evidence>
<dbReference type="KEGG" id="hakz:J0X25_10940"/>
<name>A0A8A2VBW0_9EURY</name>
<reference evidence="1 2" key="1">
    <citation type="submission" date="2021-03" db="EMBL/GenBank/DDBJ databases">
        <title>Haloterrigena longa sp. nov. and Haloterrigena limicola sp. nov., extremely halophilic archaea isolated from a salt lake.</title>
        <authorList>
            <person name="Henglin C."/>
        </authorList>
    </citation>
    <scope>NUCLEOTIDE SEQUENCE [LARGE SCALE GENOMIC DNA]</scope>
    <source>
        <strain evidence="1 2">KZCA68</strain>
    </source>
</reference>
<organism evidence="1 2">
    <name type="scientific">Haloterrigena alkaliphila</name>
    <dbReference type="NCBI Taxonomy" id="2816475"/>
    <lineage>
        <taxon>Archaea</taxon>
        <taxon>Methanobacteriati</taxon>
        <taxon>Methanobacteriota</taxon>
        <taxon>Stenosarchaea group</taxon>
        <taxon>Halobacteria</taxon>
        <taxon>Halobacteriales</taxon>
        <taxon>Natrialbaceae</taxon>
        <taxon>Haloterrigena</taxon>
    </lineage>
</organism>
<protein>
    <recommendedName>
        <fullName evidence="3">ArsR family transcriptional regulator</fullName>
    </recommendedName>
</protein>
<gene>
    <name evidence="1" type="ORF">J0X25_10940</name>
</gene>
<evidence type="ECO:0008006" key="3">
    <source>
        <dbReference type="Google" id="ProtNLM"/>
    </source>
</evidence>
<keyword evidence="2" id="KW-1185">Reference proteome</keyword>
<dbReference type="RefSeq" id="WP_207287553.1">
    <property type="nucleotide sequence ID" value="NZ_CP071462.1"/>
</dbReference>